<feature type="domain" description="NfeD-like C-terminal" evidence="6">
    <location>
        <begin position="94"/>
        <end position="147"/>
    </location>
</feature>
<keyword evidence="8" id="KW-1185">Reference proteome</keyword>
<evidence type="ECO:0000256" key="4">
    <source>
        <dbReference type="ARBA" id="ARBA00023136"/>
    </source>
</evidence>
<comment type="caution">
    <text evidence="7">The sequence shown here is derived from an EMBL/GenBank/DDBJ whole genome shotgun (WGS) entry which is preliminary data.</text>
</comment>
<dbReference type="Pfam" id="PF01957">
    <property type="entry name" value="NfeD"/>
    <property type="match status" value="1"/>
</dbReference>
<evidence type="ECO:0000259" key="6">
    <source>
        <dbReference type="Pfam" id="PF01957"/>
    </source>
</evidence>
<feature type="transmembrane region" description="Helical" evidence="5">
    <location>
        <begin position="12"/>
        <end position="29"/>
    </location>
</feature>
<dbReference type="InterPro" id="IPR052165">
    <property type="entry name" value="Membrane_assoc_protease"/>
</dbReference>
<keyword evidence="3 5" id="KW-1133">Transmembrane helix</keyword>
<proteinExistence type="predicted"/>
<reference evidence="7" key="2">
    <citation type="submission" date="2023-01" db="EMBL/GenBank/DDBJ databases">
        <title>Draft genome sequence of Maritalea porphyrae strain NBRC 107169.</title>
        <authorList>
            <person name="Sun Q."/>
            <person name="Mori K."/>
        </authorList>
    </citation>
    <scope>NUCLEOTIDE SEQUENCE</scope>
    <source>
        <strain evidence="7">NBRC 107169</strain>
    </source>
</reference>
<dbReference type="Proteomes" id="UP001161405">
    <property type="component" value="Unassembled WGS sequence"/>
</dbReference>
<feature type="transmembrane region" description="Helical" evidence="5">
    <location>
        <begin position="59"/>
        <end position="77"/>
    </location>
</feature>
<name>A0ABQ5UP21_9HYPH</name>
<dbReference type="PANTHER" id="PTHR33507">
    <property type="entry name" value="INNER MEMBRANE PROTEIN YBBJ"/>
    <property type="match status" value="1"/>
</dbReference>
<evidence type="ECO:0000256" key="3">
    <source>
        <dbReference type="ARBA" id="ARBA00022989"/>
    </source>
</evidence>
<keyword evidence="4 5" id="KW-0472">Membrane</keyword>
<evidence type="ECO:0000313" key="7">
    <source>
        <dbReference type="EMBL" id="GLQ16343.1"/>
    </source>
</evidence>
<dbReference type="Gene3D" id="2.40.50.140">
    <property type="entry name" value="Nucleic acid-binding proteins"/>
    <property type="match status" value="1"/>
</dbReference>
<evidence type="ECO:0000313" key="8">
    <source>
        <dbReference type="Proteomes" id="UP001161405"/>
    </source>
</evidence>
<gene>
    <name evidence="7" type="ORF">GCM10007879_05920</name>
</gene>
<dbReference type="PANTHER" id="PTHR33507:SF3">
    <property type="entry name" value="INNER MEMBRANE PROTEIN YBBJ"/>
    <property type="match status" value="1"/>
</dbReference>
<evidence type="ECO:0000256" key="5">
    <source>
        <dbReference type="SAM" id="Phobius"/>
    </source>
</evidence>
<accession>A0ABQ5UP21</accession>
<dbReference type="InterPro" id="IPR002810">
    <property type="entry name" value="NfeD-like_C"/>
</dbReference>
<protein>
    <submittedName>
        <fullName evidence="7">Membrane protein</fullName>
    </submittedName>
</protein>
<organism evidence="7 8">
    <name type="scientific">Maritalea porphyrae</name>
    <dbReference type="NCBI Taxonomy" id="880732"/>
    <lineage>
        <taxon>Bacteria</taxon>
        <taxon>Pseudomonadati</taxon>
        <taxon>Pseudomonadota</taxon>
        <taxon>Alphaproteobacteria</taxon>
        <taxon>Hyphomicrobiales</taxon>
        <taxon>Devosiaceae</taxon>
        <taxon>Maritalea</taxon>
    </lineage>
</organism>
<dbReference type="InterPro" id="IPR012340">
    <property type="entry name" value="NA-bd_OB-fold"/>
</dbReference>
<dbReference type="EMBL" id="BSNI01000001">
    <property type="protein sequence ID" value="GLQ16343.1"/>
    <property type="molecule type" value="Genomic_DNA"/>
</dbReference>
<comment type="subcellular location">
    <subcellularLocation>
        <location evidence="1">Membrane</location>
        <topology evidence="1">Multi-pass membrane protein</topology>
    </subcellularLocation>
</comment>
<keyword evidence="2 5" id="KW-0812">Transmembrane</keyword>
<sequence length="149" mass="16419">MDLMALIAEYGGWSWIIGGFILLAIELVVPGGVFVWFGVSAVLVGLATLTQAFNWQTQWILFAVLSVASVAIWTLYFKGRKDASDRPFLNARNQKLVGQTFRLDEPIVDGKGRLKVEDSFWRVTGPDLEKGTKVTVVSVEATVLKVEAS</sequence>
<evidence type="ECO:0000256" key="2">
    <source>
        <dbReference type="ARBA" id="ARBA00022692"/>
    </source>
</evidence>
<reference evidence="7" key="1">
    <citation type="journal article" date="2014" name="Int. J. Syst. Evol. Microbiol.">
        <title>Complete genome of a new Firmicutes species belonging to the dominant human colonic microbiota ('Ruminococcus bicirculans') reveals two chromosomes and a selective capacity to utilize plant glucans.</title>
        <authorList>
            <consortium name="NISC Comparative Sequencing Program"/>
            <person name="Wegmann U."/>
            <person name="Louis P."/>
            <person name="Goesmann A."/>
            <person name="Henrissat B."/>
            <person name="Duncan S.H."/>
            <person name="Flint H.J."/>
        </authorList>
    </citation>
    <scope>NUCLEOTIDE SEQUENCE</scope>
    <source>
        <strain evidence="7">NBRC 107169</strain>
    </source>
</reference>
<dbReference type="RefSeq" id="WP_284361915.1">
    <property type="nucleotide sequence ID" value="NZ_BSNI01000001.1"/>
</dbReference>
<evidence type="ECO:0000256" key="1">
    <source>
        <dbReference type="ARBA" id="ARBA00004141"/>
    </source>
</evidence>